<name>A0ABR4BST1_9HELO</name>
<proteinExistence type="predicted"/>
<sequence length="42" mass="4639">MALPRLQTESKDKVMEVGLPRTRAKNTKSKSGCKTCKYGVPT</sequence>
<accession>A0ABR4BST1</accession>
<gene>
    <name evidence="1" type="ORF">VTL71DRAFT_9341</name>
</gene>
<protein>
    <submittedName>
        <fullName evidence="1">Uncharacterized protein</fullName>
    </submittedName>
</protein>
<dbReference type="Proteomes" id="UP001595075">
    <property type="component" value="Unassembled WGS sequence"/>
</dbReference>
<evidence type="ECO:0000313" key="2">
    <source>
        <dbReference type="Proteomes" id="UP001595075"/>
    </source>
</evidence>
<reference evidence="1 2" key="1">
    <citation type="journal article" date="2024" name="Commun. Biol.">
        <title>Comparative genomic analysis of thermophilic fungi reveals convergent evolutionary adaptations and gene losses.</title>
        <authorList>
            <person name="Steindorff A.S."/>
            <person name="Aguilar-Pontes M.V."/>
            <person name="Robinson A.J."/>
            <person name="Andreopoulos B."/>
            <person name="LaButti K."/>
            <person name="Kuo A."/>
            <person name="Mondo S."/>
            <person name="Riley R."/>
            <person name="Otillar R."/>
            <person name="Haridas S."/>
            <person name="Lipzen A."/>
            <person name="Grimwood J."/>
            <person name="Schmutz J."/>
            <person name="Clum A."/>
            <person name="Reid I.D."/>
            <person name="Moisan M.C."/>
            <person name="Butler G."/>
            <person name="Nguyen T.T.M."/>
            <person name="Dewar K."/>
            <person name="Conant G."/>
            <person name="Drula E."/>
            <person name="Henrissat B."/>
            <person name="Hansel C."/>
            <person name="Singer S."/>
            <person name="Hutchinson M.I."/>
            <person name="de Vries R.P."/>
            <person name="Natvig D.O."/>
            <person name="Powell A.J."/>
            <person name="Tsang A."/>
            <person name="Grigoriev I.V."/>
        </authorList>
    </citation>
    <scope>NUCLEOTIDE SEQUENCE [LARGE SCALE GENOMIC DNA]</scope>
    <source>
        <strain evidence="1 2">CBS 494.80</strain>
    </source>
</reference>
<comment type="caution">
    <text evidence="1">The sequence shown here is derived from an EMBL/GenBank/DDBJ whole genome shotgun (WGS) entry which is preliminary data.</text>
</comment>
<organism evidence="1 2">
    <name type="scientific">Oculimacula yallundae</name>
    <dbReference type="NCBI Taxonomy" id="86028"/>
    <lineage>
        <taxon>Eukaryota</taxon>
        <taxon>Fungi</taxon>
        <taxon>Dikarya</taxon>
        <taxon>Ascomycota</taxon>
        <taxon>Pezizomycotina</taxon>
        <taxon>Leotiomycetes</taxon>
        <taxon>Helotiales</taxon>
        <taxon>Ploettnerulaceae</taxon>
        <taxon>Oculimacula</taxon>
    </lineage>
</organism>
<evidence type="ECO:0000313" key="1">
    <source>
        <dbReference type="EMBL" id="KAL2060700.1"/>
    </source>
</evidence>
<keyword evidence="2" id="KW-1185">Reference proteome</keyword>
<dbReference type="EMBL" id="JAZHXI010000021">
    <property type="protein sequence ID" value="KAL2060700.1"/>
    <property type="molecule type" value="Genomic_DNA"/>
</dbReference>